<dbReference type="AlphaFoldDB" id="A0AAD6TWJ7"/>
<evidence type="ECO:0000256" key="1">
    <source>
        <dbReference type="ARBA" id="ARBA00022898"/>
    </source>
</evidence>
<name>A0AAD6TWJ7_9AGAR</name>
<dbReference type="PROSITE" id="PS01211">
    <property type="entry name" value="UPF0001"/>
    <property type="match status" value="1"/>
</dbReference>
<protein>
    <recommendedName>
        <fullName evidence="3">Alanine racemase N-terminal domain-containing protein</fullName>
    </recommendedName>
</protein>
<proteinExistence type="inferred from homology"/>
<dbReference type="CDD" id="cd06822">
    <property type="entry name" value="PLPDE_III_YBL036c_euk"/>
    <property type="match status" value="1"/>
</dbReference>
<sequence>MQSSFRCSSRPVFLQQPKVFGKVPRKMSTATEARNVEILESLAEVRTRVKQVASNPATLVAVSKYKPASDIQACFGDGQLDFGENYVQELEDKAKALPAEIRWHFIGTLQSNKAKVLAAIPNLYSIQTLTSTKAATALNKSLTPERTSRLNILIQINTSGEDSKSGLSPLHSSSPDADAEVTKLARHIITTCPGLRLQGLMTIGALEQSLNAGDENADFERLKATRDALATVLAKEFGTGEDRWGAEGTGKLLLSMGMSSDFKAALKAGSDIVRVGTGIFGARAKK</sequence>
<organism evidence="4 5">
    <name type="scientific">Mycena belliarum</name>
    <dbReference type="NCBI Taxonomy" id="1033014"/>
    <lineage>
        <taxon>Eukaryota</taxon>
        <taxon>Fungi</taxon>
        <taxon>Dikarya</taxon>
        <taxon>Basidiomycota</taxon>
        <taxon>Agaricomycotina</taxon>
        <taxon>Agaricomycetes</taxon>
        <taxon>Agaricomycetidae</taxon>
        <taxon>Agaricales</taxon>
        <taxon>Marasmiineae</taxon>
        <taxon>Mycenaceae</taxon>
        <taxon>Mycena</taxon>
    </lineage>
</organism>
<dbReference type="FunFam" id="3.20.20.10:FF:000018">
    <property type="entry name" value="Pyridoxal phosphate homeostasis protein"/>
    <property type="match status" value="1"/>
</dbReference>
<dbReference type="PANTHER" id="PTHR10146:SF14">
    <property type="entry name" value="PYRIDOXAL PHOSPHATE HOMEOSTASIS PROTEIN"/>
    <property type="match status" value="1"/>
</dbReference>
<comment type="caution">
    <text evidence="4">The sequence shown here is derived from an EMBL/GenBank/DDBJ whole genome shotgun (WGS) entry which is preliminary data.</text>
</comment>
<dbReference type="HAMAP" id="MF_02087">
    <property type="entry name" value="PLP_homeostasis"/>
    <property type="match status" value="1"/>
</dbReference>
<dbReference type="PANTHER" id="PTHR10146">
    <property type="entry name" value="PROLINE SYNTHETASE CO-TRANSCRIBED BACTERIAL HOMOLOG PROTEIN"/>
    <property type="match status" value="1"/>
</dbReference>
<dbReference type="Proteomes" id="UP001222325">
    <property type="component" value="Unassembled WGS sequence"/>
</dbReference>
<dbReference type="InterPro" id="IPR029066">
    <property type="entry name" value="PLP-binding_barrel"/>
</dbReference>
<dbReference type="Gene3D" id="3.20.20.10">
    <property type="entry name" value="Alanine racemase"/>
    <property type="match status" value="1"/>
</dbReference>
<dbReference type="InterPro" id="IPR011078">
    <property type="entry name" value="PyrdxlP_homeostasis"/>
</dbReference>
<dbReference type="EMBL" id="JARJCN010000048">
    <property type="protein sequence ID" value="KAJ7081862.1"/>
    <property type="molecule type" value="Genomic_DNA"/>
</dbReference>
<keyword evidence="5" id="KW-1185">Reference proteome</keyword>
<keyword evidence="1" id="KW-0663">Pyridoxal phosphate</keyword>
<reference evidence="4" key="1">
    <citation type="submission" date="2023-03" db="EMBL/GenBank/DDBJ databases">
        <title>Massive genome expansion in bonnet fungi (Mycena s.s.) driven by repeated elements and novel gene families across ecological guilds.</title>
        <authorList>
            <consortium name="Lawrence Berkeley National Laboratory"/>
            <person name="Harder C.B."/>
            <person name="Miyauchi S."/>
            <person name="Viragh M."/>
            <person name="Kuo A."/>
            <person name="Thoen E."/>
            <person name="Andreopoulos B."/>
            <person name="Lu D."/>
            <person name="Skrede I."/>
            <person name="Drula E."/>
            <person name="Henrissat B."/>
            <person name="Morin E."/>
            <person name="Kohler A."/>
            <person name="Barry K."/>
            <person name="LaButti K."/>
            <person name="Morin E."/>
            <person name="Salamov A."/>
            <person name="Lipzen A."/>
            <person name="Mereny Z."/>
            <person name="Hegedus B."/>
            <person name="Baldrian P."/>
            <person name="Stursova M."/>
            <person name="Weitz H."/>
            <person name="Taylor A."/>
            <person name="Grigoriev I.V."/>
            <person name="Nagy L.G."/>
            <person name="Martin F."/>
            <person name="Kauserud H."/>
        </authorList>
    </citation>
    <scope>NUCLEOTIDE SEQUENCE</scope>
    <source>
        <strain evidence="4">CBHHK173m</strain>
    </source>
</reference>
<accession>A0AAD6TWJ7</accession>
<feature type="non-terminal residue" evidence="4">
    <location>
        <position position="286"/>
    </location>
</feature>
<dbReference type="InterPro" id="IPR001608">
    <property type="entry name" value="Ala_racemase_N"/>
</dbReference>
<feature type="domain" description="Alanine racemase N-terminal" evidence="3">
    <location>
        <begin position="47"/>
        <end position="283"/>
    </location>
</feature>
<evidence type="ECO:0000313" key="5">
    <source>
        <dbReference type="Proteomes" id="UP001222325"/>
    </source>
</evidence>
<comment type="similarity">
    <text evidence="2">Belongs to the pyridoxal phosphate-binding protein YggS/PROSC family.</text>
</comment>
<evidence type="ECO:0000256" key="2">
    <source>
        <dbReference type="RuleBase" id="RU004514"/>
    </source>
</evidence>
<evidence type="ECO:0000313" key="4">
    <source>
        <dbReference type="EMBL" id="KAJ7081862.1"/>
    </source>
</evidence>
<dbReference type="SUPFAM" id="SSF51419">
    <property type="entry name" value="PLP-binding barrel"/>
    <property type="match status" value="1"/>
</dbReference>
<dbReference type="Pfam" id="PF01168">
    <property type="entry name" value="Ala_racemase_N"/>
    <property type="match status" value="1"/>
</dbReference>
<gene>
    <name evidence="4" type="ORF">B0H15DRAFT_890045</name>
</gene>
<dbReference type="NCBIfam" id="TIGR00044">
    <property type="entry name" value="YggS family pyridoxal phosphate-dependent enzyme"/>
    <property type="match status" value="1"/>
</dbReference>
<dbReference type="GO" id="GO:0030170">
    <property type="term" value="F:pyridoxal phosphate binding"/>
    <property type="evidence" value="ECO:0007669"/>
    <property type="project" value="InterPro"/>
</dbReference>
<evidence type="ECO:0000259" key="3">
    <source>
        <dbReference type="Pfam" id="PF01168"/>
    </source>
</evidence>